<evidence type="ECO:0000313" key="3">
    <source>
        <dbReference type="Proteomes" id="UP000051952"/>
    </source>
</evidence>
<feature type="compositionally biased region" description="Low complexity" evidence="1">
    <location>
        <begin position="47"/>
        <end position="58"/>
    </location>
</feature>
<feature type="region of interest" description="Disordered" evidence="1">
    <location>
        <begin position="1"/>
        <end position="58"/>
    </location>
</feature>
<dbReference type="VEuPathDB" id="TriTrypDB:BSAL_46815"/>
<dbReference type="EMBL" id="CYKH01002221">
    <property type="protein sequence ID" value="CUG94164.1"/>
    <property type="molecule type" value="Genomic_DNA"/>
</dbReference>
<organism evidence="2 3">
    <name type="scientific">Bodo saltans</name>
    <name type="common">Flagellated protozoan</name>
    <dbReference type="NCBI Taxonomy" id="75058"/>
    <lineage>
        <taxon>Eukaryota</taxon>
        <taxon>Discoba</taxon>
        <taxon>Euglenozoa</taxon>
        <taxon>Kinetoplastea</taxon>
        <taxon>Metakinetoplastina</taxon>
        <taxon>Eubodonida</taxon>
        <taxon>Bodonidae</taxon>
        <taxon>Bodo</taxon>
    </lineage>
</organism>
<accession>A0A0S4JUA1</accession>
<name>A0A0S4JUA1_BODSA</name>
<dbReference type="AlphaFoldDB" id="A0A0S4JUA1"/>
<keyword evidence="3" id="KW-1185">Reference proteome</keyword>
<sequence>MDFTNHPSNRPTKKHRSEYVRPATPVHQMHSWPLTCPPEHRRKPTRSESTASSSNSTVGYSSPGRLVFFDDDCVVSSGAGMCWMREPSLLADPLQSYFSSECVARSSQNVAGGVCTFAYQDVTSFAYDRCTPPHSSAKTSAHHDGEDEECQVTLERRSFSPSPAAPPEETVPNLHITCEANRHQPDDAEPAATMLLLTSEEHQWQANAAHFFRQIDARSLRLAPPLAGEQSSCIREE</sequence>
<reference evidence="3" key="1">
    <citation type="submission" date="2015-09" db="EMBL/GenBank/DDBJ databases">
        <authorList>
            <consortium name="Pathogen Informatics"/>
        </authorList>
    </citation>
    <scope>NUCLEOTIDE SEQUENCE [LARGE SCALE GENOMIC DNA]</scope>
    <source>
        <strain evidence="3">Lake Konstanz</strain>
    </source>
</reference>
<proteinExistence type="predicted"/>
<protein>
    <submittedName>
        <fullName evidence="2">Uncharacterized protein</fullName>
    </submittedName>
</protein>
<evidence type="ECO:0000256" key="1">
    <source>
        <dbReference type="SAM" id="MobiDB-lite"/>
    </source>
</evidence>
<feature type="compositionally biased region" description="Polar residues" evidence="1">
    <location>
        <begin position="1"/>
        <end position="10"/>
    </location>
</feature>
<evidence type="ECO:0000313" key="2">
    <source>
        <dbReference type="EMBL" id="CUG94164.1"/>
    </source>
</evidence>
<gene>
    <name evidence="2" type="ORF">BSAL_46815</name>
</gene>
<dbReference type="Proteomes" id="UP000051952">
    <property type="component" value="Unassembled WGS sequence"/>
</dbReference>